<accession>A0AAV3UA55</accession>
<dbReference type="InterPro" id="IPR018484">
    <property type="entry name" value="FGGY_N"/>
</dbReference>
<feature type="domain" description="Carbohydrate kinase FGGY N-terminal" evidence="4">
    <location>
        <begin position="5"/>
        <end position="236"/>
    </location>
</feature>
<evidence type="ECO:0000259" key="5">
    <source>
        <dbReference type="Pfam" id="PF21546"/>
    </source>
</evidence>
<gene>
    <name evidence="6" type="ORF">GCM10025791_49620</name>
</gene>
<feature type="domain" description="Carbohydrate kinase FGGY C-terminal" evidence="5">
    <location>
        <begin position="247"/>
        <end position="420"/>
    </location>
</feature>
<dbReference type="CDD" id="cd07772">
    <property type="entry name" value="ASKHA_NBD_FGGY_NaCK-like"/>
    <property type="match status" value="1"/>
</dbReference>
<reference evidence="7" key="1">
    <citation type="journal article" date="2019" name="Int. J. Syst. Evol. Microbiol.">
        <title>The Global Catalogue of Microorganisms (GCM) 10K type strain sequencing project: providing services to taxonomists for standard genome sequencing and annotation.</title>
        <authorList>
            <consortium name="The Broad Institute Genomics Platform"/>
            <consortium name="The Broad Institute Genome Sequencing Center for Infectious Disease"/>
            <person name="Wu L."/>
            <person name="Ma J."/>
        </authorList>
    </citation>
    <scope>NUCLEOTIDE SEQUENCE [LARGE SCALE GENOMIC DNA]</scope>
    <source>
        <strain evidence="7">JCM 19134</strain>
    </source>
</reference>
<name>A0AAV3UA55_9ALTE</name>
<dbReference type="Gene3D" id="3.30.420.40">
    <property type="match status" value="2"/>
</dbReference>
<dbReference type="EMBL" id="BAABLX010000080">
    <property type="protein sequence ID" value="GAA4962050.1"/>
    <property type="molecule type" value="Genomic_DNA"/>
</dbReference>
<evidence type="ECO:0000259" key="4">
    <source>
        <dbReference type="Pfam" id="PF00370"/>
    </source>
</evidence>
<organism evidence="6 7">
    <name type="scientific">Halioxenophilus aromaticivorans</name>
    <dbReference type="NCBI Taxonomy" id="1306992"/>
    <lineage>
        <taxon>Bacteria</taxon>
        <taxon>Pseudomonadati</taxon>
        <taxon>Pseudomonadota</taxon>
        <taxon>Gammaproteobacteria</taxon>
        <taxon>Alteromonadales</taxon>
        <taxon>Alteromonadaceae</taxon>
        <taxon>Halioxenophilus</taxon>
    </lineage>
</organism>
<evidence type="ECO:0000313" key="7">
    <source>
        <dbReference type="Proteomes" id="UP001409585"/>
    </source>
</evidence>
<evidence type="ECO:0000256" key="2">
    <source>
        <dbReference type="ARBA" id="ARBA00022679"/>
    </source>
</evidence>
<dbReference type="Pfam" id="PF00370">
    <property type="entry name" value="FGGY_N"/>
    <property type="match status" value="1"/>
</dbReference>
<keyword evidence="7" id="KW-1185">Reference proteome</keyword>
<keyword evidence="2" id="KW-0808">Transferase</keyword>
<dbReference type="Proteomes" id="UP001409585">
    <property type="component" value="Unassembled WGS sequence"/>
</dbReference>
<dbReference type="InterPro" id="IPR050406">
    <property type="entry name" value="FGGY_Carb_Kinase"/>
</dbReference>
<proteinExistence type="inferred from homology"/>
<comment type="caution">
    <text evidence="6">The sequence shown here is derived from an EMBL/GenBank/DDBJ whole genome shotgun (WGS) entry which is preliminary data.</text>
</comment>
<sequence length="455" mass="50305">MASFIFDIGKTNIKAYVLDESGNELWSRANENTSNDNPPYLHIDVENIWQWLLQSLTLAAKEFTIDAINISTHGACAVLIDSQRELALPVIDYEAEALNENVDEYLAIRPGFKHTLSPNLPSGLNLGRQLWWLKANYPQQFKQASTILMYPQYWAWKLSSIAATERTSLGCHTDLWQPQQDSYSSLVDALEIKALFPKLVDNYQPLGTVTEEISQLTGLPANCLVFPGVHDSNASLASHLFGRADRALTAVSSGTWIITLSTQAKLDNLNEQQDMLANVAVTAKPVACARFMGGREFDHICKVTQTDISKPLDVNDLQTAINSQQMVLPGFVPGCGPLPNRTGEIPQSAECGKALATLYTALMIDYELDLLAAQGDIYFGSTGHKNRLLCEVLAQLRPKESMFIANKASGTVHGCWALTRWDKPVIAEGDYDAVVPAKLTGLDTYKARWRETLNI</sequence>
<dbReference type="InterPro" id="IPR049382">
    <property type="entry name" value="FGGY_C_2"/>
</dbReference>
<dbReference type="RefSeq" id="WP_345428317.1">
    <property type="nucleotide sequence ID" value="NZ_AP031496.1"/>
</dbReference>
<dbReference type="Pfam" id="PF21546">
    <property type="entry name" value="FGGY_C_2"/>
    <property type="match status" value="1"/>
</dbReference>
<dbReference type="AlphaFoldDB" id="A0AAV3UA55"/>
<dbReference type="PANTHER" id="PTHR43095">
    <property type="entry name" value="SUGAR KINASE"/>
    <property type="match status" value="1"/>
</dbReference>
<dbReference type="GO" id="GO:0005975">
    <property type="term" value="P:carbohydrate metabolic process"/>
    <property type="evidence" value="ECO:0007669"/>
    <property type="project" value="InterPro"/>
</dbReference>
<dbReference type="InterPro" id="IPR043129">
    <property type="entry name" value="ATPase_NBD"/>
</dbReference>
<evidence type="ECO:0000256" key="1">
    <source>
        <dbReference type="ARBA" id="ARBA00009156"/>
    </source>
</evidence>
<evidence type="ECO:0000256" key="3">
    <source>
        <dbReference type="ARBA" id="ARBA00022777"/>
    </source>
</evidence>
<dbReference type="SUPFAM" id="SSF53067">
    <property type="entry name" value="Actin-like ATPase domain"/>
    <property type="match status" value="1"/>
</dbReference>
<dbReference type="GO" id="GO:0016301">
    <property type="term" value="F:kinase activity"/>
    <property type="evidence" value="ECO:0007669"/>
    <property type="project" value="UniProtKB-KW"/>
</dbReference>
<keyword evidence="3 6" id="KW-0418">Kinase</keyword>
<evidence type="ECO:0000313" key="6">
    <source>
        <dbReference type="EMBL" id="GAA4962050.1"/>
    </source>
</evidence>
<comment type="similarity">
    <text evidence="1">Belongs to the FGGY kinase family.</text>
</comment>
<protein>
    <submittedName>
        <fullName evidence="6">FGGY-family carbohydrate kinase</fullName>
    </submittedName>
</protein>
<dbReference type="PANTHER" id="PTHR43095:SF5">
    <property type="entry name" value="XYLULOSE KINASE"/>
    <property type="match status" value="1"/>
</dbReference>